<dbReference type="RefSeq" id="WP_171469055.1">
    <property type="nucleotide sequence ID" value="NZ_CP053452.2"/>
</dbReference>
<dbReference type="Proteomes" id="UP000503447">
    <property type="component" value="Chromosome"/>
</dbReference>
<name>A0A6M5YFC2_9BACT</name>
<dbReference type="KEGG" id="ftj:FTUN_0204"/>
<sequence>MSDEKYSSRVSYAKARLKRGVMRAVLAPLVSWAVPRGGGSEGYTIVIGCNHKLVPIAAANLCMLERQDLTGADRVLVVFDRTKAEMGAETERALRERYHRLPLEVLYYSKAQSRVSALFDWGWIYSWTSWSLGIKHARTRYVLLHDLDALLLRPQTLRERYEAIRTGDAEYLGIRYYMGGGVVPDDRLVTTFELIFDADFVRRQFRPIDLFNNVTRLGRRRVEFDTFLSAQNTAGRRGVLPLDTESMVHPSQMICQYVDYVNGRPIPPGINNILMIPYFFYLGGDPGPLREVLGQLKGTGSRVRVLGRELDAGQLTAKHAAWYTDQAEKLERELNGGMRPEIQNYFDLITARAAGGTAK</sequence>
<evidence type="ECO:0000313" key="2">
    <source>
        <dbReference type="Proteomes" id="UP000503447"/>
    </source>
</evidence>
<gene>
    <name evidence="1" type="ORF">FTUN_0204</name>
</gene>
<evidence type="ECO:0000313" key="1">
    <source>
        <dbReference type="EMBL" id="QJW92707.1"/>
    </source>
</evidence>
<dbReference type="EMBL" id="CP053452">
    <property type="protein sequence ID" value="QJW92707.1"/>
    <property type="molecule type" value="Genomic_DNA"/>
</dbReference>
<accession>A0A6M5YFC2</accession>
<proteinExistence type="predicted"/>
<reference evidence="2" key="1">
    <citation type="submission" date="2020-05" db="EMBL/GenBank/DDBJ databases">
        <title>Frigoriglobus tundricola gen. nov., sp. nov., a psychrotolerant cellulolytic planctomycete of the family Gemmataceae with two divergent copies of 16S rRNA gene.</title>
        <authorList>
            <person name="Kulichevskaya I.S."/>
            <person name="Ivanova A.A."/>
            <person name="Naumoff D.G."/>
            <person name="Beletsky A.V."/>
            <person name="Rijpstra W.I.C."/>
            <person name="Sinninghe Damste J.S."/>
            <person name="Mardanov A.V."/>
            <person name="Ravin N.V."/>
            <person name="Dedysh S.N."/>
        </authorList>
    </citation>
    <scope>NUCLEOTIDE SEQUENCE [LARGE SCALE GENOMIC DNA]</scope>
    <source>
        <strain evidence="2">PL17</strain>
    </source>
</reference>
<dbReference type="AlphaFoldDB" id="A0A6M5YFC2"/>
<organism evidence="1 2">
    <name type="scientific">Frigoriglobus tundricola</name>
    <dbReference type="NCBI Taxonomy" id="2774151"/>
    <lineage>
        <taxon>Bacteria</taxon>
        <taxon>Pseudomonadati</taxon>
        <taxon>Planctomycetota</taxon>
        <taxon>Planctomycetia</taxon>
        <taxon>Gemmatales</taxon>
        <taxon>Gemmataceae</taxon>
        <taxon>Frigoriglobus</taxon>
    </lineage>
</organism>
<protein>
    <submittedName>
        <fullName evidence="1">Uncharacterized protein</fullName>
    </submittedName>
</protein>
<keyword evidence="2" id="KW-1185">Reference proteome</keyword>